<dbReference type="AlphaFoldDB" id="A0A382YP70"/>
<sequence length="262" mass="27431">ENIYIDKNIAVLGEDRETTIIDGDSSGTVVIFEPYNPTSFMSGFTIQNGYNTDQNQVGGIYIHDTDPTLKDLIIRNNTGSYSGGGGINFYSSNSTISNVIISGNTGNGIYSGMYSYPVIEDVVITGNTAYAGAGITCQFHSVPTFSNVLIYGNTASARGGGIYIATGSDSVYNIENVTIADNQGGGLCIAQGVSVNLVNSILSGNSPQNIDFLDVGDPSFLTINYSNIGAGEDGIVTNDNGTITWGEGNIDADPLFCEPDSG</sequence>
<feature type="non-terminal residue" evidence="2">
    <location>
        <position position="262"/>
    </location>
</feature>
<dbReference type="SMART" id="SM00710">
    <property type="entry name" value="PbH1"/>
    <property type="match status" value="6"/>
</dbReference>
<gene>
    <name evidence="2" type="ORF">METZ01_LOCUS437867</name>
</gene>
<feature type="domain" description="Right handed beta helix" evidence="1">
    <location>
        <begin position="45"/>
        <end position="170"/>
    </location>
</feature>
<evidence type="ECO:0000259" key="1">
    <source>
        <dbReference type="Pfam" id="PF13229"/>
    </source>
</evidence>
<dbReference type="EMBL" id="UINC01177394">
    <property type="protein sequence ID" value="SVD85013.1"/>
    <property type="molecule type" value="Genomic_DNA"/>
</dbReference>
<dbReference type="SUPFAM" id="SSF51126">
    <property type="entry name" value="Pectin lyase-like"/>
    <property type="match status" value="1"/>
</dbReference>
<dbReference type="PANTHER" id="PTHR11319:SF35">
    <property type="entry name" value="OUTER MEMBRANE PROTEIN PMPC-RELATED"/>
    <property type="match status" value="1"/>
</dbReference>
<feature type="non-terminal residue" evidence="2">
    <location>
        <position position="1"/>
    </location>
</feature>
<dbReference type="InterPro" id="IPR006626">
    <property type="entry name" value="PbH1"/>
</dbReference>
<accession>A0A382YP70</accession>
<name>A0A382YP70_9ZZZZ</name>
<dbReference type="PANTHER" id="PTHR11319">
    <property type="entry name" value="G PROTEIN-COUPLED RECEPTOR-RELATED"/>
    <property type="match status" value="1"/>
</dbReference>
<dbReference type="InterPro" id="IPR012334">
    <property type="entry name" value="Pectin_lyas_fold"/>
</dbReference>
<reference evidence="2" key="1">
    <citation type="submission" date="2018-05" db="EMBL/GenBank/DDBJ databases">
        <authorList>
            <person name="Lanie J.A."/>
            <person name="Ng W.-L."/>
            <person name="Kazmierczak K.M."/>
            <person name="Andrzejewski T.M."/>
            <person name="Davidsen T.M."/>
            <person name="Wayne K.J."/>
            <person name="Tettelin H."/>
            <person name="Glass J.I."/>
            <person name="Rusch D."/>
            <person name="Podicherti R."/>
            <person name="Tsui H.-C.T."/>
            <person name="Winkler M.E."/>
        </authorList>
    </citation>
    <scope>NUCLEOTIDE SEQUENCE</scope>
</reference>
<dbReference type="InterPro" id="IPR011050">
    <property type="entry name" value="Pectin_lyase_fold/virulence"/>
</dbReference>
<dbReference type="Pfam" id="PF13229">
    <property type="entry name" value="Beta_helix"/>
    <property type="match status" value="1"/>
</dbReference>
<proteinExistence type="predicted"/>
<organism evidence="2">
    <name type="scientific">marine metagenome</name>
    <dbReference type="NCBI Taxonomy" id="408172"/>
    <lineage>
        <taxon>unclassified sequences</taxon>
        <taxon>metagenomes</taxon>
        <taxon>ecological metagenomes</taxon>
    </lineage>
</organism>
<dbReference type="InterPro" id="IPR039448">
    <property type="entry name" value="Beta_helix"/>
</dbReference>
<evidence type="ECO:0000313" key="2">
    <source>
        <dbReference type="EMBL" id="SVD85013.1"/>
    </source>
</evidence>
<dbReference type="Gene3D" id="2.160.20.10">
    <property type="entry name" value="Single-stranded right-handed beta-helix, Pectin lyase-like"/>
    <property type="match status" value="1"/>
</dbReference>
<protein>
    <recommendedName>
        <fullName evidence="1">Right handed beta helix domain-containing protein</fullName>
    </recommendedName>
</protein>